<dbReference type="AlphaFoldDB" id="A0A2W7IIS9"/>
<comment type="similarity">
    <text evidence="2">Belongs to the cation diffusion facilitator (CDF) transporter (TC 2.A.4) family.</text>
</comment>
<feature type="domain" description="Cation efflux protein transmembrane" evidence="9">
    <location>
        <begin position="38"/>
        <end position="241"/>
    </location>
</feature>
<evidence type="ECO:0000256" key="6">
    <source>
        <dbReference type="ARBA" id="ARBA00023136"/>
    </source>
</evidence>
<dbReference type="GO" id="GO:0016020">
    <property type="term" value="C:membrane"/>
    <property type="evidence" value="ECO:0007669"/>
    <property type="project" value="UniProtKB-SubCell"/>
</dbReference>
<sequence length="324" mass="34085">MPDQTVAPTSVPTGPLQTGHLQTGHLPPEARARESSMLLGIGFDLCIFFPYIIVSVWGGSLTMLAETVRGGLLLALEVVVFILLRRIQRGQMSEYEFGSGKVEQFANLLVGAAMALGAVWLASKALGRLLAPAAEVAAHPAMGMAVSAALAAVNVVVNALAAVSLWRAGRDGTSMIMIGQIKSRFAKVFASVVVLLAIVVAAIDEGQVASVYADLGGTAFVVLVMLAVAVSLWRASLPDLLDRSLGEERQAAINRVLVAHFEAYDALLAVRSRQSGKAIHVHIELGLDPDLPLVRADALSRSIAAAIEAEMPGAEVVVIPRCRA</sequence>
<keyword evidence="6 8" id="KW-0472">Membrane</keyword>
<evidence type="ECO:0000256" key="5">
    <source>
        <dbReference type="ARBA" id="ARBA00022989"/>
    </source>
</evidence>
<evidence type="ECO:0000256" key="7">
    <source>
        <dbReference type="SAM" id="MobiDB-lite"/>
    </source>
</evidence>
<evidence type="ECO:0000313" key="11">
    <source>
        <dbReference type="EMBL" id="PZW45069.1"/>
    </source>
</evidence>
<dbReference type="Gene3D" id="1.20.1510.10">
    <property type="entry name" value="Cation efflux protein transmembrane domain"/>
    <property type="match status" value="1"/>
</dbReference>
<feature type="transmembrane region" description="Helical" evidence="8">
    <location>
        <begin position="105"/>
        <end position="122"/>
    </location>
</feature>
<dbReference type="PANTHER" id="PTHR43840:SF15">
    <property type="entry name" value="MITOCHONDRIAL METAL TRANSPORTER 1-RELATED"/>
    <property type="match status" value="1"/>
</dbReference>
<feature type="transmembrane region" description="Helical" evidence="8">
    <location>
        <begin position="63"/>
        <end position="84"/>
    </location>
</feature>
<reference evidence="11 12" key="1">
    <citation type="submission" date="2018-06" db="EMBL/GenBank/DDBJ databases">
        <title>Genomic Encyclopedia of Archaeal and Bacterial Type Strains, Phase II (KMG-II): from individual species to whole genera.</title>
        <authorList>
            <person name="Goeker M."/>
        </authorList>
    </citation>
    <scope>NUCLEOTIDE SEQUENCE [LARGE SCALE GENOMIC DNA]</scope>
    <source>
        <strain evidence="11 12">DSM 24525</strain>
    </source>
</reference>
<dbReference type="GO" id="GO:0008324">
    <property type="term" value="F:monoatomic cation transmembrane transporter activity"/>
    <property type="evidence" value="ECO:0007669"/>
    <property type="project" value="InterPro"/>
</dbReference>
<evidence type="ECO:0000313" key="12">
    <source>
        <dbReference type="Proteomes" id="UP000249688"/>
    </source>
</evidence>
<feature type="transmembrane region" description="Helical" evidence="8">
    <location>
        <begin position="142"/>
        <end position="165"/>
    </location>
</feature>
<organism evidence="11 12">
    <name type="scientific">Humitalea rosea</name>
    <dbReference type="NCBI Taxonomy" id="990373"/>
    <lineage>
        <taxon>Bacteria</taxon>
        <taxon>Pseudomonadati</taxon>
        <taxon>Pseudomonadota</taxon>
        <taxon>Alphaproteobacteria</taxon>
        <taxon>Acetobacterales</taxon>
        <taxon>Roseomonadaceae</taxon>
        <taxon>Humitalea</taxon>
    </lineage>
</organism>
<dbReference type="SUPFAM" id="SSF161111">
    <property type="entry name" value="Cation efflux protein transmembrane domain-like"/>
    <property type="match status" value="1"/>
</dbReference>
<feature type="region of interest" description="Disordered" evidence="7">
    <location>
        <begin position="1"/>
        <end position="24"/>
    </location>
</feature>
<keyword evidence="12" id="KW-1185">Reference proteome</keyword>
<dbReference type="InterPro" id="IPR050291">
    <property type="entry name" value="CDF_Transporter"/>
</dbReference>
<dbReference type="Pfam" id="PF01545">
    <property type="entry name" value="Cation_efflux"/>
    <property type="match status" value="1"/>
</dbReference>
<evidence type="ECO:0000256" key="3">
    <source>
        <dbReference type="ARBA" id="ARBA00022448"/>
    </source>
</evidence>
<dbReference type="InterPro" id="IPR058533">
    <property type="entry name" value="Cation_efflux_TM"/>
</dbReference>
<comment type="caution">
    <text evidence="11">The sequence shown here is derived from an EMBL/GenBank/DDBJ whole genome shotgun (WGS) entry which is preliminary data.</text>
</comment>
<evidence type="ECO:0000259" key="9">
    <source>
        <dbReference type="Pfam" id="PF01545"/>
    </source>
</evidence>
<dbReference type="InterPro" id="IPR027470">
    <property type="entry name" value="Cation_efflux_CTD"/>
</dbReference>
<proteinExistence type="inferred from homology"/>
<accession>A0A2W7IIS9</accession>
<evidence type="ECO:0000256" key="8">
    <source>
        <dbReference type="SAM" id="Phobius"/>
    </source>
</evidence>
<evidence type="ECO:0000256" key="1">
    <source>
        <dbReference type="ARBA" id="ARBA00004141"/>
    </source>
</evidence>
<evidence type="ECO:0000256" key="2">
    <source>
        <dbReference type="ARBA" id="ARBA00008114"/>
    </source>
</evidence>
<keyword evidence="5 8" id="KW-1133">Transmembrane helix</keyword>
<feature type="transmembrane region" description="Helical" evidence="8">
    <location>
        <begin position="37"/>
        <end position="57"/>
    </location>
</feature>
<gene>
    <name evidence="11" type="ORF">C8P66_11285</name>
</gene>
<evidence type="ECO:0000259" key="10">
    <source>
        <dbReference type="Pfam" id="PF16916"/>
    </source>
</evidence>
<dbReference type="Proteomes" id="UP000249688">
    <property type="component" value="Unassembled WGS sequence"/>
</dbReference>
<dbReference type="Pfam" id="PF16916">
    <property type="entry name" value="ZT_dimer"/>
    <property type="match status" value="1"/>
</dbReference>
<keyword evidence="3" id="KW-0813">Transport</keyword>
<comment type="subcellular location">
    <subcellularLocation>
        <location evidence="1">Membrane</location>
        <topology evidence="1">Multi-pass membrane protein</topology>
    </subcellularLocation>
</comment>
<dbReference type="PANTHER" id="PTHR43840">
    <property type="entry name" value="MITOCHONDRIAL METAL TRANSPORTER 1-RELATED"/>
    <property type="match status" value="1"/>
</dbReference>
<dbReference type="Gene3D" id="3.30.70.1350">
    <property type="entry name" value="Cation efflux protein, cytoplasmic domain"/>
    <property type="match status" value="1"/>
</dbReference>
<protein>
    <submittedName>
        <fullName evidence="11">Cation diffusion facilitator family transporter</fullName>
    </submittedName>
</protein>
<dbReference type="SUPFAM" id="SSF160240">
    <property type="entry name" value="Cation efflux protein cytoplasmic domain-like"/>
    <property type="match status" value="1"/>
</dbReference>
<dbReference type="InterPro" id="IPR027469">
    <property type="entry name" value="Cation_efflux_TMD_sf"/>
</dbReference>
<name>A0A2W7IIS9_9PROT</name>
<feature type="transmembrane region" description="Helical" evidence="8">
    <location>
        <begin position="215"/>
        <end position="233"/>
    </location>
</feature>
<evidence type="ECO:0000256" key="4">
    <source>
        <dbReference type="ARBA" id="ARBA00022692"/>
    </source>
</evidence>
<feature type="compositionally biased region" description="Polar residues" evidence="7">
    <location>
        <begin position="1"/>
        <end position="21"/>
    </location>
</feature>
<feature type="transmembrane region" description="Helical" evidence="8">
    <location>
        <begin position="185"/>
        <end position="203"/>
    </location>
</feature>
<keyword evidence="4 8" id="KW-0812">Transmembrane</keyword>
<feature type="domain" description="Cation efflux protein cytoplasmic" evidence="10">
    <location>
        <begin position="247"/>
        <end position="318"/>
    </location>
</feature>
<dbReference type="InterPro" id="IPR036837">
    <property type="entry name" value="Cation_efflux_CTD_sf"/>
</dbReference>
<dbReference type="EMBL" id="QKYU01000012">
    <property type="protein sequence ID" value="PZW45069.1"/>
    <property type="molecule type" value="Genomic_DNA"/>
</dbReference>